<keyword evidence="6 7" id="KW-0472">Membrane</keyword>
<dbReference type="InterPro" id="IPR044049">
    <property type="entry name" value="EccD_transm"/>
</dbReference>
<protein>
    <submittedName>
        <fullName evidence="9">ESX-4 secretion system protein eccD4</fullName>
    </submittedName>
</protein>
<dbReference type="Pfam" id="PF19053">
    <property type="entry name" value="EccD"/>
    <property type="match status" value="1"/>
</dbReference>
<evidence type="ECO:0000256" key="1">
    <source>
        <dbReference type="ARBA" id="ARBA00004651"/>
    </source>
</evidence>
<feature type="transmembrane region" description="Helical" evidence="7">
    <location>
        <begin position="295"/>
        <end position="315"/>
    </location>
</feature>
<name>A0A7I7SNT0_9MYCO</name>
<gene>
    <name evidence="9" type="primary">eccD4</name>
    <name evidence="9" type="ORF">MSAR_06320</name>
</gene>
<dbReference type="RefSeq" id="WP_163694761.1">
    <property type="nucleotide sequence ID" value="NZ_AP022595.1"/>
</dbReference>
<dbReference type="KEGG" id="msar:MSAR_06320"/>
<dbReference type="Gene3D" id="3.10.20.90">
    <property type="entry name" value="Phosphatidylinositol 3-kinase Catalytic Subunit, Chain A, domain 1"/>
    <property type="match status" value="1"/>
</dbReference>
<comment type="subcellular location">
    <subcellularLocation>
        <location evidence="1">Cell membrane</location>
        <topology evidence="1">Multi-pass membrane protein</topology>
    </subcellularLocation>
</comment>
<organism evidence="9 10">
    <name type="scientific">Mycolicibacterium sarraceniae</name>
    <dbReference type="NCBI Taxonomy" id="1534348"/>
    <lineage>
        <taxon>Bacteria</taxon>
        <taxon>Bacillati</taxon>
        <taxon>Actinomycetota</taxon>
        <taxon>Actinomycetes</taxon>
        <taxon>Mycobacteriales</taxon>
        <taxon>Mycobacteriaceae</taxon>
        <taxon>Mycolicibacterium</taxon>
    </lineage>
</organism>
<keyword evidence="4 7" id="KW-0812">Transmembrane</keyword>
<keyword evidence="5 7" id="KW-1133">Transmembrane helix</keyword>
<evidence type="ECO:0000256" key="7">
    <source>
        <dbReference type="SAM" id="Phobius"/>
    </source>
</evidence>
<feature type="transmembrane region" description="Helical" evidence="7">
    <location>
        <begin position="222"/>
        <end position="246"/>
    </location>
</feature>
<evidence type="ECO:0000259" key="8">
    <source>
        <dbReference type="Pfam" id="PF19053"/>
    </source>
</evidence>
<evidence type="ECO:0000256" key="3">
    <source>
        <dbReference type="ARBA" id="ARBA00022475"/>
    </source>
</evidence>
<feature type="transmembrane region" description="Helical" evidence="7">
    <location>
        <begin position="144"/>
        <end position="162"/>
    </location>
</feature>
<comment type="similarity">
    <text evidence="2">Belongs to the EccD/Snm4 family.</text>
</comment>
<dbReference type="GO" id="GO:0005886">
    <property type="term" value="C:plasma membrane"/>
    <property type="evidence" value="ECO:0007669"/>
    <property type="project" value="UniProtKB-SubCell"/>
</dbReference>
<evidence type="ECO:0000256" key="2">
    <source>
        <dbReference type="ARBA" id="ARBA00006162"/>
    </source>
</evidence>
<feature type="transmembrane region" description="Helical" evidence="7">
    <location>
        <begin position="373"/>
        <end position="390"/>
    </location>
</feature>
<evidence type="ECO:0000256" key="5">
    <source>
        <dbReference type="ARBA" id="ARBA00022989"/>
    </source>
</evidence>
<feature type="transmembrane region" description="Helical" evidence="7">
    <location>
        <begin position="321"/>
        <end position="338"/>
    </location>
</feature>
<evidence type="ECO:0000313" key="10">
    <source>
        <dbReference type="Proteomes" id="UP000466445"/>
    </source>
</evidence>
<feature type="transmembrane region" description="Helical" evidence="7">
    <location>
        <begin position="345"/>
        <end position="367"/>
    </location>
</feature>
<evidence type="ECO:0000313" key="9">
    <source>
        <dbReference type="EMBL" id="BBY57496.1"/>
    </source>
</evidence>
<proteinExistence type="inferred from homology"/>
<dbReference type="AlphaFoldDB" id="A0A7I7SNT0"/>
<dbReference type="Pfam" id="PF08817">
    <property type="entry name" value="YukD"/>
    <property type="match status" value="1"/>
</dbReference>
<accession>A0A7I7SNT0</accession>
<dbReference type="Proteomes" id="UP000466445">
    <property type="component" value="Chromosome"/>
</dbReference>
<keyword evidence="3" id="KW-1003">Cell membrane</keyword>
<dbReference type="NCBIfam" id="TIGR03920">
    <property type="entry name" value="T7SS_EccD"/>
    <property type="match status" value="1"/>
</dbReference>
<dbReference type="InterPro" id="IPR024962">
    <property type="entry name" value="YukD-like"/>
</dbReference>
<dbReference type="EMBL" id="AP022595">
    <property type="protein sequence ID" value="BBY57496.1"/>
    <property type="molecule type" value="Genomic_DNA"/>
</dbReference>
<evidence type="ECO:0000256" key="4">
    <source>
        <dbReference type="ARBA" id="ARBA00022692"/>
    </source>
</evidence>
<feature type="transmembrane region" description="Helical" evidence="7">
    <location>
        <begin position="115"/>
        <end position="138"/>
    </location>
</feature>
<feature type="transmembrane region" description="Helical" evidence="7">
    <location>
        <begin position="194"/>
        <end position="215"/>
    </location>
</feature>
<feature type="transmembrane region" description="Helical" evidence="7">
    <location>
        <begin position="411"/>
        <end position="434"/>
    </location>
</feature>
<dbReference type="InterPro" id="IPR006707">
    <property type="entry name" value="T7SS_EccD"/>
</dbReference>
<reference evidence="9 10" key="1">
    <citation type="journal article" date="2019" name="Emerg. Microbes Infect.">
        <title>Comprehensive subspecies identification of 175 nontuberculous mycobacteria species based on 7547 genomic profiles.</title>
        <authorList>
            <person name="Matsumoto Y."/>
            <person name="Kinjo T."/>
            <person name="Motooka D."/>
            <person name="Nabeya D."/>
            <person name="Jung N."/>
            <person name="Uechi K."/>
            <person name="Horii T."/>
            <person name="Iida T."/>
            <person name="Fujita J."/>
            <person name="Nakamura S."/>
        </authorList>
    </citation>
    <scope>NUCLEOTIDE SEQUENCE [LARGE SCALE GENOMIC DNA]</scope>
    <source>
        <strain evidence="9 10">JCM 30395</strain>
    </source>
</reference>
<feature type="transmembrane region" description="Helical" evidence="7">
    <location>
        <begin position="169"/>
        <end position="188"/>
    </location>
</feature>
<feature type="domain" description="EccD-like transmembrane" evidence="8">
    <location>
        <begin position="119"/>
        <end position="433"/>
    </location>
</feature>
<keyword evidence="10" id="KW-1185">Reference proteome</keyword>
<evidence type="ECO:0000256" key="6">
    <source>
        <dbReference type="ARBA" id="ARBA00023136"/>
    </source>
</evidence>
<sequence length="437" mass="43656">MTATDEMCRVSICTSDHEVDVTLPAHVPIAELMPALLDLVGGGGFAGEPCLTRVGGEVLDTAETLAHGAITDGDLLILTSAAARPMPPPRFDVSTAVTDAVADLTRPPWPAAGRVARSIVLCWAAAQLLAVLGCPTLGPGATRHIAIGATAALLAVAGAVAVRQDRIQCATLGVLAAVFAGLTATLASPGHPGIAGFLLAMSACSATALLMWRILDCAPSVFLPLGATTMATAAATVGAVAGWWALTAAGPMLATASLTILALSTRLSVRSTGLSTPGLSASELDATTRTAHHRLTVLTVTAAAGAALGVVITAATAARPIAAAGLLIVVGAALLLNTRRRTDPYHVVALLLSAGVVMTSLILLCAATTPASTPWLCGALMAVGIAAVWFGRGTRWRLSPAARRAIAILDLAVGAAVVPTAAGAAGVFATLPGIGHP</sequence>
<feature type="transmembrane region" description="Helical" evidence="7">
    <location>
        <begin position="252"/>
        <end position="269"/>
    </location>
</feature>